<evidence type="ECO:0000256" key="1">
    <source>
        <dbReference type="ARBA" id="ARBA00022527"/>
    </source>
</evidence>
<dbReference type="AlphaFoldDB" id="A0A5J5AJL9"/>
<name>A0A5J5AJL9_9ASTE</name>
<evidence type="ECO:0000259" key="7">
    <source>
        <dbReference type="PROSITE" id="PS50011"/>
    </source>
</evidence>
<dbReference type="Pfam" id="PF03732">
    <property type="entry name" value="Retrotrans_gag"/>
    <property type="match status" value="1"/>
</dbReference>
<evidence type="ECO:0000256" key="4">
    <source>
        <dbReference type="PROSITE-ProRule" id="PRU00047"/>
    </source>
</evidence>
<keyword evidence="1" id="KW-0808">Transferase</keyword>
<feature type="compositionally biased region" description="Polar residues" evidence="5">
    <location>
        <begin position="417"/>
        <end position="435"/>
    </location>
</feature>
<dbReference type="FunFam" id="1.10.510.10:FF:000496">
    <property type="entry name" value="Calcium/calmodulin-regulated receptor-like kinase 2"/>
    <property type="match status" value="1"/>
</dbReference>
<dbReference type="PANTHER" id="PTHR47989:SF43">
    <property type="entry name" value="CALCIUM_CALMODULIN-REGULATED RECEPTOR-LIKE KINASE 2"/>
    <property type="match status" value="1"/>
</dbReference>
<dbReference type="Gene3D" id="1.10.510.10">
    <property type="entry name" value="Transferase(Phosphotransferase) domain 1"/>
    <property type="match status" value="1"/>
</dbReference>
<dbReference type="PROSITE" id="PS00108">
    <property type="entry name" value="PROTEIN_KINASE_ST"/>
    <property type="match status" value="1"/>
</dbReference>
<feature type="region of interest" description="Disordered" evidence="5">
    <location>
        <begin position="687"/>
        <end position="719"/>
    </location>
</feature>
<dbReference type="Pfam" id="PF22936">
    <property type="entry name" value="Pol_BBD"/>
    <property type="match status" value="1"/>
</dbReference>
<accession>A0A5J5AJL9</accession>
<evidence type="ECO:0000256" key="6">
    <source>
        <dbReference type="SAM" id="Phobius"/>
    </source>
</evidence>
<evidence type="ECO:0000256" key="5">
    <source>
        <dbReference type="SAM" id="MobiDB-lite"/>
    </source>
</evidence>
<dbReference type="OrthoDB" id="4062651at2759"/>
<evidence type="ECO:0000313" key="9">
    <source>
        <dbReference type="EMBL" id="KAA8530484.1"/>
    </source>
</evidence>
<protein>
    <recommendedName>
        <fullName evidence="11">Protein kinase domain-containing protein</fullName>
    </recommendedName>
</protein>
<dbReference type="SUPFAM" id="SSF56112">
    <property type="entry name" value="Protein kinase-like (PK-like)"/>
    <property type="match status" value="1"/>
</dbReference>
<organism evidence="9 10">
    <name type="scientific">Nyssa sinensis</name>
    <dbReference type="NCBI Taxonomy" id="561372"/>
    <lineage>
        <taxon>Eukaryota</taxon>
        <taxon>Viridiplantae</taxon>
        <taxon>Streptophyta</taxon>
        <taxon>Embryophyta</taxon>
        <taxon>Tracheophyta</taxon>
        <taxon>Spermatophyta</taxon>
        <taxon>Magnoliopsida</taxon>
        <taxon>eudicotyledons</taxon>
        <taxon>Gunneridae</taxon>
        <taxon>Pentapetalae</taxon>
        <taxon>asterids</taxon>
        <taxon>Cornales</taxon>
        <taxon>Nyssaceae</taxon>
        <taxon>Nyssa</taxon>
    </lineage>
</organism>
<keyword evidence="6" id="KW-0812">Transmembrane</keyword>
<keyword evidence="6" id="KW-0472">Membrane</keyword>
<feature type="transmembrane region" description="Helical" evidence="6">
    <location>
        <begin position="7"/>
        <end position="33"/>
    </location>
</feature>
<dbReference type="EMBL" id="CM018043">
    <property type="protein sequence ID" value="KAA8530484.1"/>
    <property type="molecule type" value="Genomic_DNA"/>
</dbReference>
<sequence length="825" mass="91945">MVDKGDFVVLGISVGVAIGIFIASAVFFGLRWYKKRAHLRQCANDRSATTLPIRTNGVDTSIDSSASILNSITVKKSEYFSKNSRPFWWNHRSKDQFASASGIPRYTYKDIQKATENFTKILGQGSFGPVYKATMPAGGVAAVKVLASYSKQGEKEFQTEVSVLGRLHHRNLVNLVGYCVDKGQHMLIYEYMSNGSLANLLYNEEEQVLSWEERLQIALDISHGIEYLHDGAVPPVIHRDLKSANILLDQLMRAKVADFGLSKEEVFDGRNSGLTGTYGYIDPVYISTNKFTMKSDIYSFGIILFELITAIHPHQNLMEYVNLAAMSPDGVDEILDKKLIGKCNLEEARSLASIAHRCLHKTPRKRPSVGEVSQAILKIKQRRLSKEDTMSFAGEDYSRVMSRIECQQVELRQMASINERPNNRSSHSSMAETTTPPIPSSYLLHPSDSPSLILVHGILTGDNYPKWQKAITRALNAKNKLGFIDGTLLPPDPTKPEYTQWNQTKDMVLTWILNSISPSLANSLEYHTDPRAVWLDLSSRFCHGNNARIYHLKRALSSLHQTTNSVHDYFNQIKQLWDELSHLQPATDPKDMQRQADDERVFQFLLGLNDSFAPLRTQILAMDPLPSIGKVFSILFQEEQQRLLNLQPPSSETMAMATRTATRPRPPLKCTACGKDGHTRDRCWTLIGYPPGQEPRTTKSRPSLLGPPPSAANSVSLPPSSSANLVSLPPELYQKLLNLLAPSSAPIDPSPASFAGNLFPPSDFTFNRRLHWVVDSGASHHICHQRAALADLKPLATPHRIRLPTGQDIPAEGLGLSIDEADWSG</sequence>
<dbReference type="GO" id="GO:0005524">
    <property type="term" value="F:ATP binding"/>
    <property type="evidence" value="ECO:0007669"/>
    <property type="project" value="UniProtKB-KW"/>
</dbReference>
<dbReference type="CDD" id="cd14066">
    <property type="entry name" value="STKc_IRAK"/>
    <property type="match status" value="1"/>
</dbReference>
<proteinExistence type="predicted"/>
<dbReference type="Pfam" id="PF07714">
    <property type="entry name" value="PK_Tyr_Ser-Thr"/>
    <property type="match status" value="1"/>
</dbReference>
<dbReference type="GO" id="GO:0003676">
    <property type="term" value="F:nucleic acid binding"/>
    <property type="evidence" value="ECO:0007669"/>
    <property type="project" value="InterPro"/>
</dbReference>
<keyword evidence="10" id="KW-1185">Reference proteome</keyword>
<dbReference type="InterPro" id="IPR011009">
    <property type="entry name" value="Kinase-like_dom_sf"/>
</dbReference>
<dbReference type="InterPro" id="IPR008271">
    <property type="entry name" value="Ser/Thr_kinase_AS"/>
</dbReference>
<dbReference type="Pfam" id="PF14244">
    <property type="entry name" value="Retrotran_gag_3"/>
    <property type="match status" value="1"/>
</dbReference>
<keyword evidence="6" id="KW-1133">Transmembrane helix</keyword>
<dbReference type="InterPro" id="IPR000719">
    <property type="entry name" value="Prot_kinase_dom"/>
</dbReference>
<evidence type="ECO:0008006" key="11">
    <source>
        <dbReference type="Google" id="ProtNLM"/>
    </source>
</evidence>
<keyword evidence="4" id="KW-0862">Zinc</keyword>
<dbReference type="PANTHER" id="PTHR47989">
    <property type="entry name" value="OS01G0750732 PROTEIN"/>
    <property type="match status" value="1"/>
</dbReference>
<reference evidence="9 10" key="1">
    <citation type="submission" date="2019-09" db="EMBL/GenBank/DDBJ databases">
        <title>A chromosome-level genome assembly of the Chinese tupelo Nyssa sinensis.</title>
        <authorList>
            <person name="Yang X."/>
            <person name="Kang M."/>
            <person name="Yang Y."/>
            <person name="Xiong H."/>
            <person name="Wang M."/>
            <person name="Zhang Z."/>
            <person name="Wang Z."/>
            <person name="Wu H."/>
            <person name="Ma T."/>
            <person name="Liu J."/>
            <person name="Xi Z."/>
        </authorList>
    </citation>
    <scope>NUCLEOTIDE SEQUENCE [LARGE SCALE GENOMIC DNA]</scope>
    <source>
        <strain evidence="9">J267</strain>
        <tissue evidence="9">Leaf</tissue>
    </source>
</reference>
<feature type="region of interest" description="Disordered" evidence="5">
    <location>
        <begin position="417"/>
        <end position="442"/>
    </location>
</feature>
<dbReference type="GO" id="GO:0008270">
    <property type="term" value="F:zinc ion binding"/>
    <property type="evidence" value="ECO:0007669"/>
    <property type="project" value="UniProtKB-KW"/>
</dbReference>
<dbReference type="SMART" id="SM00220">
    <property type="entry name" value="S_TKc"/>
    <property type="match status" value="1"/>
</dbReference>
<dbReference type="Proteomes" id="UP000325577">
    <property type="component" value="Linkage Group LG2"/>
</dbReference>
<keyword evidence="1" id="KW-0723">Serine/threonine-protein kinase</keyword>
<keyword evidence="4" id="KW-0479">Metal-binding</keyword>
<dbReference type="InterPro" id="IPR029472">
    <property type="entry name" value="Copia-like_N"/>
</dbReference>
<dbReference type="InterPro" id="IPR001245">
    <property type="entry name" value="Ser-Thr/Tyr_kinase_cat_dom"/>
</dbReference>
<dbReference type="FunFam" id="3.30.200.20:FF:000274">
    <property type="entry name" value="Calcium/calmodulin-regulated receptor-like kinase 1"/>
    <property type="match status" value="1"/>
</dbReference>
<keyword evidence="1" id="KW-0418">Kinase</keyword>
<evidence type="ECO:0000256" key="3">
    <source>
        <dbReference type="ARBA" id="ARBA00022840"/>
    </source>
</evidence>
<feature type="domain" description="Protein kinase" evidence="7">
    <location>
        <begin position="116"/>
        <end position="377"/>
    </location>
</feature>
<dbReference type="Gene3D" id="3.30.200.20">
    <property type="entry name" value="Phosphorylase Kinase, domain 1"/>
    <property type="match status" value="1"/>
</dbReference>
<dbReference type="InterPro" id="IPR054722">
    <property type="entry name" value="PolX-like_BBD"/>
</dbReference>
<keyword evidence="4" id="KW-0863">Zinc-finger</keyword>
<evidence type="ECO:0000313" key="10">
    <source>
        <dbReference type="Proteomes" id="UP000325577"/>
    </source>
</evidence>
<gene>
    <name evidence="9" type="ORF">F0562_005193</name>
</gene>
<evidence type="ECO:0000259" key="8">
    <source>
        <dbReference type="PROSITE" id="PS50158"/>
    </source>
</evidence>
<evidence type="ECO:0000256" key="2">
    <source>
        <dbReference type="ARBA" id="ARBA00022741"/>
    </source>
</evidence>
<dbReference type="InterPro" id="IPR005162">
    <property type="entry name" value="Retrotrans_gag_dom"/>
</dbReference>
<dbReference type="PROSITE" id="PS50158">
    <property type="entry name" value="ZF_CCHC"/>
    <property type="match status" value="1"/>
</dbReference>
<keyword evidence="3" id="KW-0067">ATP-binding</keyword>
<dbReference type="GO" id="GO:0004674">
    <property type="term" value="F:protein serine/threonine kinase activity"/>
    <property type="evidence" value="ECO:0007669"/>
    <property type="project" value="UniProtKB-KW"/>
</dbReference>
<keyword evidence="2" id="KW-0547">Nucleotide-binding</keyword>
<feature type="domain" description="CCHC-type" evidence="8">
    <location>
        <begin position="669"/>
        <end position="683"/>
    </location>
</feature>
<dbReference type="InterPro" id="IPR001878">
    <property type="entry name" value="Znf_CCHC"/>
</dbReference>
<dbReference type="PROSITE" id="PS50011">
    <property type="entry name" value="PROTEIN_KINASE_DOM"/>
    <property type="match status" value="1"/>
</dbReference>